<dbReference type="Gene3D" id="1.20.920.50">
    <property type="match status" value="1"/>
</dbReference>
<organism evidence="6 7">
    <name type="scientific">Rangifer tarandus platyrhynchus</name>
    <name type="common">Svalbard reindeer</name>
    <dbReference type="NCBI Taxonomy" id="3082113"/>
    <lineage>
        <taxon>Eukaryota</taxon>
        <taxon>Metazoa</taxon>
        <taxon>Chordata</taxon>
        <taxon>Craniata</taxon>
        <taxon>Vertebrata</taxon>
        <taxon>Euteleostomi</taxon>
        <taxon>Mammalia</taxon>
        <taxon>Eutheria</taxon>
        <taxon>Laurasiatheria</taxon>
        <taxon>Artiodactyla</taxon>
        <taxon>Ruminantia</taxon>
        <taxon>Pecora</taxon>
        <taxon>Cervidae</taxon>
        <taxon>Odocoileinae</taxon>
        <taxon>Rangifer</taxon>
    </lineage>
</organism>
<dbReference type="EMBL" id="OX459956">
    <property type="protein sequence ID" value="CAI9161785.1"/>
    <property type="molecule type" value="Genomic_DNA"/>
</dbReference>
<evidence type="ECO:0000256" key="5">
    <source>
        <dbReference type="SAM" id="SignalP"/>
    </source>
</evidence>
<keyword evidence="7" id="KW-1185">Reference proteome</keyword>
<comment type="subcellular location">
    <subcellularLocation>
        <location evidence="1">Secreted</location>
    </subcellularLocation>
</comment>
<proteinExistence type="inferred from homology"/>
<feature type="signal peptide" evidence="5">
    <location>
        <begin position="1"/>
        <end position="18"/>
    </location>
</feature>
<dbReference type="InterPro" id="IPR053723">
    <property type="entry name" value="Secretoglobin_Domain_sf"/>
</dbReference>
<dbReference type="PANTHER" id="PTHR31708">
    <property type="entry name" value="ABPBG26-RELATED"/>
    <property type="match status" value="1"/>
</dbReference>
<evidence type="ECO:0000313" key="6">
    <source>
        <dbReference type="EMBL" id="CAI9161785.1"/>
    </source>
</evidence>
<evidence type="ECO:0000313" key="7">
    <source>
        <dbReference type="Proteomes" id="UP001176941"/>
    </source>
</evidence>
<name>A0ABN8YJP3_RANTA</name>
<dbReference type="Proteomes" id="UP001176941">
    <property type="component" value="Chromosome 20"/>
</dbReference>
<evidence type="ECO:0000256" key="2">
    <source>
        <dbReference type="ARBA" id="ARBA00008650"/>
    </source>
</evidence>
<dbReference type="Pfam" id="PF09252">
    <property type="entry name" value="Feld-I_B"/>
    <property type="match status" value="1"/>
</dbReference>
<protein>
    <submittedName>
        <fullName evidence="6">Uncharacterized protein</fullName>
    </submittedName>
</protein>
<gene>
    <name evidence="6" type="ORF">MRATA1EN1_LOCUS10747</name>
</gene>
<dbReference type="InterPro" id="IPR015332">
    <property type="entry name" value="CH2-like"/>
</dbReference>
<evidence type="ECO:0000256" key="4">
    <source>
        <dbReference type="ARBA" id="ARBA00022729"/>
    </source>
</evidence>
<comment type="similarity">
    <text evidence="2">Belongs to the secretoglobin family.</text>
</comment>
<dbReference type="PANTHER" id="PTHR31708:SF0">
    <property type="entry name" value="ABPBG26-RELATED"/>
    <property type="match status" value="1"/>
</dbReference>
<evidence type="ECO:0000256" key="3">
    <source>
        <dbReference type="ARBA" id="ARBA00022525"/>
    </source>
</evidence>
<accession>A0ABN8YJP3</accession>
<keyword evidence="4 5" id="KW-0732">Signal</keyword>
<keyword evidence="3" id="KW-0964">Secreted</keyword>
<dbReference type="PROSITE" id="PS51311">
    <property type="entry name" value="SCGB"/>
    <property type="match status" value="1"/>
</dbReference>
<evidence type="ECO:0000256" key="1">
    <source>
        <dbReference type="ARBA" id="ARBA00004613"/>
    </source>
</evidence>
<dbReference type="InterPro" id="IPR035960">
    <property type="entry name" value="Secretoglobin_sf"/>
</dbReference>
<feature type="chain" id="PRO_5047081741" evidence="5">
    <location>
        <begin position="19"/>
        <end position="120"/>
    </location>
</feature>
<dbReference type="SUPFAM" id="SSF48201">
    <property type="entry name" value="Uteroglobin-like"/>
    <property type="match status" value="1"/>
</dbReference>
<sequence length="120" mass="13466">MMRGALLVLALLVTRELTFETCEVEACPVFYEMQTAVNFVLPRAALNETLDSVRATDEEKAAFGKIQDCFIEGGHQNRFNHLKFKILMIFSKDCTGYRISTLVNVIRGFISSLHSLVSSS</sequence>
<reference evidence="6" key="1">
    <citation type="submission" date="2023-04" db="EMBL/GenBank/DDBJ databases">
        <authorList>
            <consortium name="ELIXIR-Norway"/>
        </authorList>
    </citation>
    <scope>NUCLEOTIDE SEQUENCE [LARGE SCALE GENOMIC DNA]</scope>
</reference>
<dbReference type="InterPro" id="IPR016126">
    <property type="entry name" value="Secretoglobin"/>
</dbReference>